<dbReference type="GO" id="GO:0017148">
    <property type="term" value="P:negative regulation of translation"/>
    <property type="evidence" value="ECO:0007669"/>
    <property type="project" value="InterPro"/>
</dbReference>
<evidence type="ECO:0000313" key="1">
    <source>
        <dbReference type="EMBL" id="MBE6264852.1"/>
    </source>
</evidence>
<evidence type="ECO:0000313" key="2">
    <source>
        <dbReference type="Proteomes" id="UP000763088"/>
    </source>
</evidence>
<dbReference type="Gene3D" id="3.30.2310.40">
    <property type="match status" value="1"/>
</dbReference>
<dbReference type="Proteomes" id="UP000763088">
    <property type="component" value="Unassembled WGS sequence"/>
</dbReference>
<dbReference type="EMBL" id="SUYD01000001">
    <property type="protein sequence ID" value="MBE6264852.1"/>
    <property type="molecule type" value="Genomic_DNA"/>
</dbReference>
<dbReference type="GO" id="GO:0044010">
    <property type="term" value="P:single-species biofilm formation"/>
    <property type="evidence" value="ECO:0007669"/>
    <property type="project" value="InterPro"/>
</dbReference>
<proteinExistence type="predicted"/>
<accession>A0A928BPY8</accession>
<reference evidence="1" key="1">
    <citation type="submission" date="2019-04" db="EMBL/GenBank/DDBJ databases">
        <title>Evolution of Biomass-Degrading Anaerobic Consortia Revealed by Metagenomics.</title>
        <authorList>
            <person name="Peng X."/>
        </authorList>
    </citation>
    <scope>NUCLEOTIDE SEQUENCE</scope>
    <source>
        <strain evidence="1">SIG141</strain>
    </source>
</reference>
<comment type="caution">
    <text evidence="1">The sequence shown here is derived from an EMBL/GenBank/DDBJ whole genome shotgun (WGS) entry which is preliminary data.</text>
</comment>
<organism evidence="1 2">
    <name type="scientific">Xylanibacter ruminicola</name>
    <name type="common">Prevotella ruminicola</name>
    <dbReference type="NCBI Taxonomy" id="839"/>
    <lineage>
        <taxon>Bacteria</taxon>
        <taxon>Pseudomonadati</taxon>
        <taxon>Bacteroidota</taxon>
        <taxon>Bacteroidia</taxon>
        <taxon>Bacteroidales</taxon>
        <taxon>Prevotellaceae</taxon>
        <taxon>Xylanibacter</taxon>
    </lineage>
</organism>
<dbReference type="InterPro" id="IPR031451">
    <property type="entry name" value="MqsR_toxin"/>
</dbReference>
<sequence length="111" mass="13012">MKTKQEVEQFLNQFNIKFDVWGIFYLNRDKNNEALKALGITAKARDEIVRQLKSDDYVETLQADFFNEMWVFGRDVDGSELYIKIALGQPNSNTICISFHVAEHPIKYVYK</sequence>
<dbReference type="GO" id="GO:0009372">
    <property type="term" value="P:quorum sensing"/>
    <property type="evidence" value="ECO:0007669"/>
    <property type="project" value="InterPro"/>
</dbReference>
<dbReference type="Pfam" id="PF15723">
    <property type="entry name" value="MqsR_toxin"/>
    <property type="match status" value="1"/>
</dbReference>
<name>A0A928BPY8_XYLRU</name>
<protein>
    <submittedName>
        <fullName evidence="1">Toxin</fullName>
    </submittedName>
</protein>
<gene>
    <name evidence="1" type="ORF">E7102_00055</name>
</gene>
<dbReference type="InterPro" id="IPR038493">
    <property type="entry name" value="MqsR_sf"/>
</dbReference>
<dbReference type="AlphaFoldDB" id="A0A928BPY8"/>